<reference evidence="2 3" key="1">
    <citation type="submission" date="2021-11" db="EMBL/GenBank/DDBJ databases">
        <title>Whole genome of Geoglobus acetivorans.</title>
        <authorList>
            <person name="Liu D."/>
        </authorList>
    </citation>
    <scope>NUCLEOTIDE SEQUENCE [LARGE SCALE GENOMIC DNA]</scope>
    <source>
        <strain evidence="2 3">SBH6</strain>
    </source>
</reference>
<organism evidence="2 3">
    <name type="scientific">Geoglobus acetivorans</name>
    <dbReference type="NCBI Taxonomy" id="565033"/>
    <lineage>
        <taxon>Archaea</taxon>
        <taxon>Methanobacteriati</taxon>
        <taxon>Methanobacteriota</taxon>
        <taxon>Archaeoglobi</taxon>
        <taxon>Archaeoglobales</taxon>
        <taxon>Archaeoglobaceae</taxon>
        <taxon>Geoglobus</taxon>
    </lineage>
</organism>
<keyword evidence="3" id="KW-1185">Reference proteome</keyword>
<sequence>MGRIIRKLLLLWITLISALIPLYINLNVLHYQTDPFISTTINMGKAIKSYGSLDITRNFYSDIVNSIHLTTPFWQKHTSYFVRFEPGSGIFLAIMSIISGIEVRTIAYLPVPFIVSILILFSMFCRIYEYTNRVNQNKKNIATIFNIVFLGSVMYSFISFNFIGKIHTLVYHGIYVVQYLTIYYILLRITFNEKKPEWIILIVLTFCAMIITHYRYPLMIAGGITLYVFIIYLTISIAGVQKFNISTLQTFLYLNIFMWVVISLNEVYFRSGAKVDILSAIVFLKDYLLRTFTLSYSPISSPETSGSKMGLMMSLLYTAIILIISMGSPIVLLLGTVKKKNMLSKLNVDYYIFYLYVILFGGSIVRFLSYSSIYLNFAKYGLTNPELIALFLVISTKIIRQKFKKVGTIMLAMLLVSSMLIFGKSLLYAYSISNPSSAYYYGPKEEGIGAFGFLVYHLPDSTSIIGGSIQVSSGLYEYLSYCPLEKSKEIIPAMVQVYIAPSPYTINGITTVYNLMNKELDYFIIANKEIHYGLNGGLMVYLDPDKTNKLYKLMSINEDRIYSGSATIYHFKS</sequence>
<feature type="transmembrane region" description="Helical" evidence="1">
    <location>
        <begin position="9"/>
        <end position="26"/>
    </location>
</feature>
<dbReference type="GeneID" id="90450016"/>
<feature type="transmembrane region" description="Helical" evidence="1">
    <location>
        <begin position="140"/>
        <end position="163"/>
    </location>
</feature>
<feature type="transmembrane region" description="Helical" evidence="1">
    <location>
        <begin position="169"/>
        <end position="186"/>
    </location>
</feature>
<evidence type="ECO:0000313" key="2">
    <source>
        <dbReference type="EMBL" id="XAT63564.1"/>
    </source>
</evidence>
<keyword evidence="1" id="KW-1133">Transmembrane helix</keyword>
<evidence type="ECO:0008006" key="4">
    <source>
        <dbReference type="Google" id="ProtNLM"/>
    </source>
</evidence>
<proteinExistence type="predicted"/>
<dbReference type="RefSeq" id="WP_193807277.1">
    <property type="nucleotide sequence ID" value="NZ_CP087714.1"/>
</dbReference>
<feature type="transmembrane region" description="Helical" evidence="1">
    <location>
        <begin position="411"/>
        <end position="430"/>
    </location>
</feature>
<accession>A0ABZ3H2Q3</accession>
<feature type="transmembrane region" description="Helical" evidence="1">
    <location>
        <begin position="380"/>
        <end position="399"/>
    </location>
</feature>
<evidence type="ECO:0000256" key="1">
    <source>
        <dbReference type="SAM" id="Phobius"/>
    </source>
</evidence>
<keyword evidence="1" id="KW-0472">Membrane</keyword>
<evidence type="ECO:0000313" key="3">
    <source>
        <dbReference type="Proteomes" id="UP001492541"/>
    </source>
</evidence>
<feature type="transmembrane region" description="Helical" evidence="1">
    <location>
        <begin position="252"/>
        <end position="269"/>
    </location>
</feature>
<feature type="transmembrane region" description="Helical" evidence="1">
    <location>
        <begin position="220"/>
        <end position="240"/>
    </location>
</feature>
<keyword evidence="1" id="KW-0812">Transmembrane</keyword>
<feature type="transmembrane region" description="Helical" evidence="1">
    <location>
        <begin position="315"/>
        <end position="336"/>
    </location>
</feature>
<gene>
    <name evidence="2" type="ORF">LPQ35_09940</name>
</gene>
<feature type="transmembrane region" description="Helical" evidence="1">
    <location>
        <begin position="348"/>
        <end position="368"/>
    </location>
</feature>
<name>A0ABZ3H2Q3_GEOAI</name>
<protein>
    <recommendedName>
        <fullName evidence="4">Multipass membrane protein</fullName>
    </recommendedName>
</protein>
<feature type="transmembrane region" description="Helical" evidence="1">
    <location>
        <begin position="106"/>
        <end position="128"/>
    </location>
</feature>
<dbReference type="EMBL" id="CP087714">
    <property type="protein sequence ID" value="XAT63564.1"/>
    <property type="molecule type" value="Genomic_DNA"/>
</dbReference>
<dbReference type="Proteomes" id="UP001492541">
    <property type="component" value="Chromosome"/>
</dbReference>
<feature type="transmembrane region" description="Helical" evidence="1">
    <location>
        <begin position="198"/>
        <end position="214"/>
    </location>
</feature>